<protein>
    <submittedName>
        <fullName evidence="2">Uncharacterized protein</fullName>
    </submittedName>
</protein>
<gene>
    <name evidence="2" type="ordered locus">Deipr_0788</name>
</gene>
<dbReference type="AlphaFoldDB" id="F0RM24"/>
<feature type="transmembrane region" description="Helical" evidence="1">
    <location>
        <begin position="40"/>
        <end position="60"/>
    </location>
</feature>
<dbReference type="Proteomes" id="UP000007718">
    <property type="component" value="Chromosome"/>
</dbReference>
<organism evidence="2 3">
    <name type="scientific">Deinococcus proteolyticus (strain ATCC 35074 / DSM 20540 / JCM 6276 / NBRC 101906 / NCIMB 13154 / VKM Ac-1939 / CCM 2703 / MRP)</name>
    <dbReference type="NCBI Taxonomy" id="693977"/>
    <lineage>
        <taxon>Bacteria</taxon>
        <taxon>Thermotogati</taxon>
        <taxon>Deinococcota</taxon>
        <taxon>Deinococci</taxon>
        <taxon>Deinococcales</taxon>
        <taxon>Deinococcaceae</taxon>
        <taxon>Deinococcus</taxon>
    </lineage>
</organism>
<evidence type="ECO:0000313" key="3">
    <source>
        <dbReference type="Proteomes" id="UP000007718"/>
    </source>
</evidence>
<dbReference type="OrthoDB" id="72996at2"/>
<dbReference type="EMBL" id="CP002536">
    <property type="protein sequence ID" value="ADY25944.1"/>
    <property type="molecule type" value="Genomic_DNA"/>
</dbReference>
<reference evidence="2 3" key="2">
    <citation type="journal article" date="2012" name="Stand. Genomic Sci.">
        <title>Complete genome sequence of the orange-red pigmented, radioresistant Deinococcus proteolyticus type strain (MRP(T)).</title>
        <authorList>
            <person name="Copeland A."/>
            <person name="Zeytun A."/>
            <person name="Yassawong M."/>
            <person name="Nolan M."/>
            <person name="Lucas S."/>
            <person name="Hammon N."/>
            <person name="Deshpande S."/>
            <person name="Cheng J.F."/>
            <person name="Han C."/>
            <person name="Tapia R."/>
            <person name="Goodwin L.A."/>
            <person name="Pitluck S."/>
            <person name="Mavromatis K."/>
            <person name="Liolios K."/>
            <person name="Pagani I."/>
            <person name="Ivanova N."/>
            <person name="Mikhailova N."/>
            <person name="Pati A."/>
            <person name="Chen A."/>
            <person name="Palaniappan K."/>
            <person name="Land M."/>
            <person name="Hauser L."/>
            <person name="Jeffries C.D."/>
            <person name="Brambilla E.M."/>
            <person name="Rohde M."/>
            <person name="Sikorski J."/>
            <person name="Pukall R."/>
            <person name="Goker M."/>
            <person name="Detter J.C."/>
            <person name="Woyke T."/>
            <person name="Bristow J."/>
            <person name="Eisen J.A."/>
            <person name="Markowitz V."/>
            <person name="Hugenholtz P."/>
            <person name="Kyrpides N.C."/>
            <person name="Klenk H.P."/>
            <person name="Lapidus A."/>
        </authorList>
    </citation>
    <scope>NUCLEOTIDE SEQUENCE [LARGE SCALE GENOMIC DNA]</scope>
    <source>
        <strain evidence="3">ATCC 35074 / DSM 20540 / JCM 6276 / NBRC 101906 / NCIMB 13154 / VKM Ac-1939 / CCM 2703 / MRP</strain>
    </source>
</reference>
<evidence type="ECO:0000256" key="1">
    <source>
        <dbReference type="SAM" id="Phobius"/>
    </source>
</evidence>
<keyword evidence="1" id="KW-0472">Membrane</keyword>
<keyword evidence="1" id="KW-1133">Transmembrane helix</keyword>
<proteinExistence type="predicted"/>
<keyword evidence="1" id="KW-0812">Transmembrane</keyword>
<name>F0RM24_DEIPM</name>
<dbReference type="RefSeq" id="WP_013614553.1">
    <property type="nucleotide sequence ID" value="NC_015161.1"/>
</dbReference>
<reference evidence="3" key="1">
    <citation type="submission" date="2011-02" db="EMBL/GenBank/DDBJ databases">
        <title>The complete sequence of chromosome of Deinococcus proteolyticus DSM 20540.</title>
        <authorList>
            <consortium name="US DOE Joint Genome Institute (JGI-PGF)"/>
            <person name="Lucas S."/>
            <person name="Copeland A."/>
            <person name="Lapidus A."/>
            <person name="Bruce D."/>
            <person name="Goodwin L."/>
            <person name="Pitluck S."/>
            <person name="Kyrpides N."/>
            <person name="Mavromatis K."/>
            <person name="Pagani I."/>
            <person name="Ivanova N."/>
            <person name="Ovchinnikova G."/>
            <person name="Zeytun A."/>
            <person name="Detter J.C."/>
            <person name="Han C."/>
            <person name="Land M."/>
            <person name="Hauser L."/>
            <person name="Markowitz V."/>
            <person name="Cheng J.-F."/>
            <person name="Hugenholtz P."/>
            <person name="Woyke T."/>
            <person name="Wu D."/>
            <person name="Pukall R."/>
            <person name="Steenblock K."/>
            <person name="Brambilla E."/>
            <person name="Klenk H.-P."/>
            <person name="Eisen J.A."/>
        </authorList>
    </citation>
    <scope>NUCLEOTIDE SEQUENCE [LARGE SCALE GENOMIC DNA]</scope>
    <source>
        <strain evidence="3">ATCC 35074 / DSM 20540 / JCM 6276 / NBRC 101906 / NCIMB 13154 / VKM Ac-1939 / CCM 2703 / MRP</strain>
    </source>
</reference>
<evidence type="ECO:0000313" key="2">
    <source>
        <dbReference type="EMBL" id="ADY25944.1"/>
    </source>
</evidence>
<dbReference type="HOGENOM" id="CLU_189778_0_0_0"/>
<dbReference type="STRING" id="693977.Deipr_0788"/>
<accession>F0RM24</accession>
<keyword evidence="3" id="KW-1185">Reference proteome</keyword>
<feature type="transmembrane region" description="Helical" evidence="1">
    <location>
        <begin position="66"/>
        <end position="87"/>
    </location>
</feature>
<sequence length="88" mass="9115">MSAPASSPSPLPPQLYAYGTTSAMGLMAAALVWPPLSPYAVGWMAAIPVLSALWVAVTNWRTDRQLSAAALLAVLGLAAVFFGRGLLT</sequence>
<feature type="transmembrane region" description="Helical" evidence="1">
    <location>
        <begin position="15"/>
        <end position="33"/>
    </location>
</feature>
<dbReference type="KEGG" id="dpt:Deipr_0788"/>